<keyword evidence="2" id="KW-1185">Reference proteome</keyword>
<dbReference type="EMBL" id="JAFBCY010000001">
    <property type="protein sequence ID" value="MBM7850720.1"/>
    <property type="molecule type" value="Genomic_DNA"/>
</dbReference>
<accession>A0ABS2T5U1</accession>
<dbReference type="Proteomes" id="UP000758856">
    <property type="component" value="Unassembled WGS sequence"/>
</dbReference>
<proteinExistence type="predicted"/>
<evidence type="ECO:0000313" key="2">
    <source>
        <dbReference type="Proteomes" id="UP000758856"/>
    </source>
</evidence>
<comment type="caution">
    <text evidence="1">The sequence shown here is derived from an EMBL/GenBank/DDBJ whole genome shotgun (WGS) entry which is preliminary data.</text>
</comment>
<reference evidence="1 2" key="1">
    <citation type="submission" date="2021-01" db="EMBL/GenBank/DDBJ databases">
        <title>Genomic Encyclopedia of Type Strains, Phase IV (KMG-IV): sequencing the most valuable type-strain genomes for metagenomic binning, comparative biology and taxonomic classification.</title>
        <authorList>
            <person name="Goeker M."/>
        </authorList>
    </citation>
    <scope>NUCLEOTIDE SEQUENCE [LARGE SCALE GENOMIC DNA]</scope>
    <source>
        <strain evidence="1 2">DSM 6130</strain>
    </source>
</reference>
<sequence length="74" mass="8150">MDFRDFARNDVVVRRVSEGQLAFASRGFHRALEPPFKPLELLIAARLDAAAIPRQMSGGAASRVVARALGRLCR</sequence>
<evidence type="ECO:0000313" key="1">
    <source>
        <dbReference type="EMBL" id="MBM7850720.1"/>
    </source>
</evidence>
<organism evidence="1 2">
    <name type="scientific">Methylopila capsulata</name>
    <dbReference type="NCBI Taxonomy" id="61654"/>
    <lineage>
        <taxon>Bacteria</taxon>
        <taxon>Pseudomonadati</taxon>
        <taxon>Pseudomonadota</taxon>
        <taxon>Alphaproteobacteria</taxon>
        <taxon>Hyphomicrobiales</taxon>
        <taxon>Methylopilaceae</taxon>
        <taxon>Methylopila</taxon>
    </lineage>
</organism>
<gene>
    <name evidence="1" type="ORF">JOD31_000932</name>
</gene>
<name>A0ABS2T5U1_9HYPH</name>
<dbReference type="RefSeq" id="WP_204949112.1">
    <property type="nucleotide sequence ID" value="NZ_BSFF01000002.1"/>
</dbReference>
<protein>
    <submittedName>
        <fullName evidence="1">ABC-type polar amino acid transport system ATPase subunit</fullName>
    </submittedName>
</protein>